<dbReference type="EC" id="1.13.11.93" evidence="6"/>
<reference evidence="8 9" key="1">
    <citation type="submission" date="2019-10" db="EMBL/GenBank/DDBJ databases">
        <title>Rudanella paleaurantiibacter sp. nov., isolated from sludge.</title>
        <authorList>
            <person name="Xu S.Q."/>
        </authorList>
    </citation>
    <scope>NUCLEOTIDE SEQUENCE [LARGE SCALE GENOMIC DNA]</scope>
    <source>
        <strain evidence="8 9">HX-22-17</strain>
    </source>
</reference>
<gene>
    <name evidence="8" type="ORF">F5984_17325</name>
</gene>
<keyword evidence="2" id="KW-0223">Dioxygenase</keyword>
<dbReference type="PANTHER" id="PTHR31136:SF5">
    <property type="entry name" value="2-OXOADIPATE DIOXYGENASE_DECARBOXYLASE, CHLOROPLASTIC"/>
    <property type="match status" value="1"/>
</dbReference>
<dbReference type="RefSeq" id="WP_152125459.1">
    <property type="nucleotide sequence ID" value="NZ_WELI01000006.1"/>
</dbReference>
<dbReference type="GO" id="GO:0051213">
    <property type="term" value="F:dioxygenase activity"/>
    <property type="evidence" value="ECO:0007669"/>
    <property type="project" value="UniProtKB-KW"/>
</dbReference>
<evidence type="ECO:0000256" key="1">
    <source>
        <dbReference type="ARBA" id="ARBA00001954"/>
    </source>
</evidence>
<evidence type="ECO:0000256" key="5">
    <source>
        <dbReference type="ARBA" id="ARBA00035013"/>
    </source>
</evidence>
<evidence type="ECO:0000256" key="4">
    <source>
        <dbReference type="ARBA" id="ARBA00023004"/>
    </source>
</evidence>
<dbReference type="EMBL" id="WELI01000006">
    <property type="protein sequence ID" value="KAB7729379.1"/>
    <property type="molecule type" value="Genomic_DNA"/>
</dbReference>
<dbReference type="SMART" id="SM01150">
    <property type="entry name" value="DUF1338"/>
    <property type="match status" value="1"/>
</dbReference>
<protein>
    <recommendedName>
        <fullName evidence="6">2-oxoadipate dioxygenase/decarboxylase</fullName>
        <ecNumber evidence="6">1.13.11.93</ecNumber>
    </recommendedName>
    <alternativeName>
        <fullName evidence="7">2-hydroxyglutarate synthase</fullName>
    </alternativeName>
</protein>
<dbReference type="AlphaFoldDB" id="A0A7J5TXK8"/>
<evidence type="ECO:0000256" key="3">
    <source>
        <dbReference type="ARBA" id="ARBA00023002"/>
    </source>
</evidence>
<sequence>MTTSSNKIDTLHAVLDGLMRRYRERVPDVSGIIDAMIDEEIIDSADEIENDHIAFRTMGVPNLGIASFEKIFTHYGYQKRDAYNFTEKKLSAYWYAPPVGTENLPRIFVSELRVHELSEQAQQIIHKYTDRVTSDPVDALDLDDAVAVDAFLHQPLWEMPTVEDYQTLLAESEYAAWVIYNRYYLNHFTISVHNLEPGYNTIDEFVEFLKSREFKLNSAGGVIKISPDGGLRQASTVAQMIDAEFANGQTLRIAGSYVEFADRRVLPEFAGLPASQIGRQHRREGFEAGNADKIFESTFTTQTGR</sequence>
<comment type="similarity">
    <text evidence="5">Belongs to the 2-oxoadipate dioxygenase/decarboxylase family.</text>
</comment>
<evidence type="ECO:0000256" key="7">
    <source>
        <dbReference type="ARBA" id="ARBA00035045"/>
    </source>
</evidence>
<dbReference type="PANTHER" id="PTHR31136">
    <property type="entry name" value="DUF1338 DOMAIN-CONTAINING PROTEIN"/>
    <property type="match status" value="1"/>
</dbReference>
<keyword evidence="3" id="KW-0560">Oxidoreductase</keyword>
<dbReference type="InterPro" id="IPR009770">
    <property type="entry name" value="HGLS"/>
</dbReference>
<proteinExistence type="inferred from homology"/>
<comment type="caution">
    <text evidence="8">The sequence shown here is derived from an EMBL/GenBank/DDBJ whole genome shotgun (WGS) entry which is preliminary data.</text>
</comment>
<comment type="cofactor">
    <cofactor evidence="1">
        <name>Fe(2+)</name>
        <dbReference type="ChEBI" id="CHEBI:29033"/>
    </cofactor>
</comment>
<accession>A0A7J5TXK8</accession>
<name>A0A7J5TXK8_9BACT</name>
<keyword evidence="9" id="KW-1185">Reference proteome</keyword>
<organism evidence="8 9">
    <name type="scientific">Rudanella paleaurantiibacter</name>
    <dbReference type="NCBI Taxonomy" id="2614655"/>
    <lineage>
        <taxon>Bacteria</taxon>
        <taxon>Pseudomonadati</taxon>
        <taxon>Bacteroidota</taxon>
        <taxon>Cytophagia</taxon>
        <taxon>Cytophagales</taxon>
        <taxon>Cytophagaceae</taxon>
        <taxon>Rudanella</taxon>
    </lineage>
</organism>
<evidence type="ECO:0000256" key="2">
    <source>
        <dbReference type="ARBA" id="ARBA00022964"/>
    </source>
</evidence>
<dbReference type="Pfam" id="PF07063">
    <property type="entry name" value="HGLS"/>
    <property type="match status" value="1"/>
</dbReference>
<dbReference type="Gene3D" id="3.10.180.50">
    <property type="match status" value="1"/>
</dbReference>
<dbReference type="Proteomes" id="UP000488299">
    <property type="component" value="Unassembled WGS sequence"/>
</dbReference>
<dbReference type="CDD" id="cd16350">
    <property type="entry name" value="VOC_like"/>
    <property type="match status" value="1"/>
</dbReference>
<evidence type="ECO:0000313" key="9">
    <source>
        <dbReference type="Proteomes" id="UP000488299"/>
    </source>
</evidence>
<keyword evidence="4" id="KW-0408">Iron</keyword>
<evidence type="ECO:0000313" key="8">
    <source>
        <dbReference type="EMBL" id="KAB7729379.1"/>
    </source>
</evidence>
<evidence type="ECO:0000256" key="6">
    <source>
        <dbReference type="ARBA" id="ARBA00035023"/>
    </source>
</evidence>